<dbReference type="KEGG" id="mefw:F1737_06240"/>
<evidence type="ECO:0000313" key="3">
    <source>
        <dbReference type="Proteomes" id="UP001301797"/>
    </source>
</evidence>
<keyword evidence="3" id="KW-1185">Reference proteome</keyword>
<keyword evidence="1" id="KW-1133">Transmembrane helix</keyword>
<accession>A0AA97FC48</accession>
<evidence type="ECO:0008006" key="4">
    <source>
        <dbReference type="Google" id="ProtNLM"/>
    </source>
</evidence>
<protein>
    <recommendedName>
        <fullName evidence="4">DUF1616 domain-containing protein</fullName>
    </recommendedName>
</protein>
<gene>
    <name evidence="2" type="ORF">F1737_06240</name>
</gene>
<evidence type="ECO:0000313" key="2">
    <source>
        <dbReference type="EMBL" id="WOF16342.1"/>
    </source>
</evidence>
<dbReference type="AlphaFoldDB" id="A0AA97FC48"/>
<feature type="transmembrane region" description="Helical" evidence="1">
    <location>
        <begin position="18"/>
        <end position="38"/>
    </location>
</feature>
<keyword evidence="1" id="KW-0472">Membrane</keyword>
<dbReference type="Proteomes" id="UP001301797">
    <property type="component" value="Chromosome"/>
</dbReference>
<keyword evidence="1" id="KW-0812">Transmembrane</keyword>
<dbReference type="EMBL" id="CP043875">
    <property type="protein sequence ID" value="WOF16342.1"/>
    <property type="molecule type" value="Genomic_DNA"/>
</dbReference>
<sequence>MTIKHLESIFKKSEFEKAIIIAIIIGICIAIPFIYNALKGEDYSSLYLLPDSYTNYPEGSTTSFIYGVKSFENVETNYDLEIFIGDISVKKTNIMIKPGDTYEKKETIKTKNLVYPIKVSIFLKSPDNIYSVHYWLKNSD</sequence>
<reference evidence="2 3" key="1">
    <citation type="submission" date="2019-09" db="EMBL/GenBank/DDBJ databases">
        <title>The complete genome of Methanoplanus sp. FWC-SCC4.</title>
        <authorList>
            <person name="Chen S.-C."/>
            <person name="Zhou Y.-Z."/>
            <person name="Lai M.-C."/>
        </authorList>
    </citation>
    <scope>NUCLEOTIDE SEQUENCE [LARGE SCALE GENOMIC DNA]</scope>
    <source>
        <strain evidence="2 3">FWC-SCC4</strain>
    </source>
</reference>
<name>A0AA97FC48_9EURY</name>
<dbReference type="RefSeq" id="WP_317135754.1">
    <property type="nucleotide sequence ID" value="NZ_CP043875.1"/>
</dbReference>
<proteinExistence type="predicted"/>
<organism evidence="2 3">
    <name type="scientific">Methanochimaera problematica</name>
    <dbReference type="NCBI Taxonomy" id="2609417"/>
    <lineage>
        <taxon>Archaea</taxon>
        <taxon>Methanobacteriati</taxon>
        <taxon>Methanobacteriota</taxon>
        <taxon>Stenosarchaea group</taxon>
        <taxon>Methanomicrobia</taxon>
        <taxon>Methanomicrobiales</taxon>
        <taxon>Methanomicrobiaceae</taxon>
        <taxon>Methanochimaera</taxon>
    </lineage>
</organism>
<evidence type="ECO:0000256" key="1">
    <source>
        <dbReference type="SAM" id="Phobius"/>
    </source>
</evidence>
<dbReference type="GeneID" id="85229762"/>